<evidence type="ECO:0000256" key="1">
    <source>
        <dbReference type="SAM" id="MobiDB-lite"/>
    </source>
</evidence>
<keyword evidence="3" id="KW-1185">Reference proteome</keyword>
<dbReference type="Proteomes" id="UP000826195">
    <property type="component" value="Unassembled WGS sequence"/>
</dbReference>
<proteinExistence type="predicted"/>
<evidence type="ECO:0000313" key="3">
    <source>
        <dbReference type="Proteomes" id="UP000826195"/>
    </source>
</evidence>
<organism evidence="2 3">
    <name type="scientific">Cotesia glomerata</name>
    <name type="common">Lepidopteran parasitic wasp</name>
    <name type="synonym">Apanteles glomeratus</name>
    <dbReference type="NCBI Taxonomy" id="32391"/>
    <lineage>
        <taxon>Eukaryota</taxon>
        <taxon>Metazoa</taxon>
        <taxon>Ecdysozoa</taxon>
        <taxon>Arthropoda</taxon>
        <taxon>Hexapoda</taxon>
        <taxon>Insecta</taxon>
        <taxon>Pterygota</taxon>
        <taxon>Neoptera</taxon>
        <taxon>Endopterygota</taxon>
        <taxon>Hymenoptera</taxon>
        <taxon>Apocrita</taxon>
        <taxon>Ichneumonoidea</taxon>
        <taxon>Braconidae</taxon>
        <taxon>Microgastrinae</taxon>
        <taxon>Cotesia</taxon>
    </lineage>
</organism>
<gene>
    <name evidence="2" type="ORF">KQX54_014768</name>
</gene>
<feature type="region of interest" description="Disordered" evidence="1">
    <location>
        <begin position="276"/>
        <end position="310"/>
    </location>
</feature>
<dbReference type="EMBL" id="JAHXZJ010002982">
    <property type="protein sequence ID" value="KAH0535191.1"/>
    <property type="molecule type" value="Genomic_DNA"/>
</dbReference>
<dbReference type="AlphaFoldDB" id="A0AAV7HUZ2"/>
<comment type="caution">
    <text evidence="2">The sequence shown here is derived from an EMBL/GenBank/DDBJ whole genome shotgun (WGS) entry which is preliminary data.</text>
</comment>
<protein>
    <submittedName>
        <fullName evidence="2">Uncharacterized protein</fullName>
    </submittedName>
</protein>
<name>A0AAV7HUZ2_COTGL</name>
<reference evidence="2 3" key="1">
    <citation type="journal article" date="2021" name="J. Hered.">
        <title>A chromosome-level genome assembly of the parasitoid wasp, Cotesia glomerata (Hymenoptera: Braconidae).</title>
        <authorList>
            <person name="Pinto B.J."/>
            <person name="Weis J.J."/>
            <person name="Gamble T."/>
            <person name="Ode P.J."/>
            <person name="Paul R."/>
            <person name="Zaspel J.M."/>
        </authorList>
    </citation>
    <scope>NUCLEOTIDE SEQUENCE [LARGE SCALE GENOMIC DNA]</scope>
    <source>
        <strain evidence="2">CgM1</strain>
    </source>
</reference>
<accession>A0AAV7HUZ2</accession>
<evidence type="ECO:0000313" key="2">
    <source>
        <dbReference type="EMBL" id="KAH0535191.1"/>
    </source>
</evidence>
<sequence length="357" mass="41939">MIFYGYTLSKNNTFRDYAHCKEPNCNVRFIFRGMTVNFTKKISISSTSDIPNHTQFLAYALTSSRRQKIKKRLRFANPKTIHNELINKMDEDLARNEKNYKSAHSLAVLQKAQSEVNCANNRHQNDYADILLRLTELNFQHQCIKHYLLNSFSIYLGIDEQIEMLNKSIGLLELMLDSTGSVVRKPHIESMRVNYYAGVININQHIVPVLEMITNDHTANYISSDYLRVTYEAITNNKPLAEHITPVFFCYPHNEDFLKTMTELLEMQSCQRQSYDLNKIRNSDDNEKESSNEDSEEEKEEEEEEDVNDDKSFRLNPFKKVLLVLKEEMGIHAKKCITTHYKNSYKWPEFVRYLIDE</sequence>
<feature type="compositionally biased region" description="Basic and acidic residues" evidence="1">
    <location>
        <begin position="278"/>
        <end position="291"/>
    </location>
</feature>
<feature type="compositionally biased region" description="Acidic residues" evidence="1">
    <location>
        <begin position="292"/>
        <end position="308"/>
    </location>
</feature>